<protein>
    <recommendedName>
        <fullName evidence="2">SRPBCC family protein</fullName>
    </recommendedName>
</protein>
<reference evidence="1" key="1">
    <citation type="submission" date="2014-05" db="EMBL/GenBank/DDBJ databases">
        <title>Key roles for freshwater Actinobacteria revealed by deep metagenomic sequencing.</title>
        <authorList>
            <person name="Ghai R."/>
            <person name="Mizuno C.M."/>
            <person name="Picazo A."/>
            <person name="Camacho A."/>
            <person name="Rodriguez-Valera F."/>
        </authorList>
    </citation>
    <scope>NUCLEOTIDE SEQUENCE</scope>
</reference>
<name>A0A094Q9Q1_9ZZZZ</name>
<accession>A0A094Q9Q1</accession>
<evidence type="ECO:0008006" key="2">
    <source>
        <dbReference type="Google" id="ProtNLM"/>
    </source>
</evidence>
<gene>
    <name evidence="1" type="ORF">GM50_7510</name>
</gene>
<evidence type="ECO:0000313" key="1">
    <source>
        <dbReference type="EMBL" id="KGA18869.1"/>
    </source>
</evidence>
<dbReference type="InterPro" id="IPR023393">
    <property type="entry name" value="START-like_dom_sf"/>
</dbReference>
<proteinExistence type="predicted"/>
<dbReference type="CDD" id="cd07812">
    <property type="entry name" value="SRPBCC"/>
    <property type="match status" value="1"/>
</dbReference>
<comment type="caution">
    <text evidence="1">The sequence shown here is derived from an EMBL/GenBank/DDBJ whole genome shotgun (WGS) entry which is preliminary data.</text>
</comment>
<dbReference type="Gene3D" id="3.30.530.20">
    <property type="match status" value="1"/>
</dbReference>
<dbReference type="AlphaFoldDB" id="A0A094Q9Q1"/>
<sequence>MERQSKNTLAITVHCAAPIEKVWAEIENWSAQGRWMLSTTVWLTSEQRTGVGTTIAAFTGPLHKRYPAFSFLGLLDTMTVTTWEPPTRCDVIHTGAPLKGSGTFLLEATGPESSLFHWSETIEIHRALFLLGAPFIWLGVKISLWRFSRLFKN</sequence>
<dbReference type="EMBL" id="JNSK01000019">
    <property type="protein sequence ID" value="KGA18869.1"/>
    <property type="molecule type" value="Genomic_DNA"/>
</dbReference>
<dbReference type="SUPFAM" id="SSF55961">
    <property type="entry name" value="Bet v1-like"/>
    <property type="match status" value="1"/>
</dbReference>
<organism evidence="1">
    <name type="scientific">freshwater metagenome</name>
    <dbReference type="NCBI Taxonomy" id="449393"/>
    <lineage>
        <taxon>unclassified sequences</taxon>
        <taxon>metagenomes</taxon>
        <taxon>ecological metagenomes</taxon>
    </lineage>
</organism>